<dbReference type="Proteomes" id="UP000195440">
    <property type="component" value="Unassembled WGS sequence"/>
</dbReference>
<evidence type="ECO:0008006" key="3">
    <source>
        <dbReference type="Google" id="ProtNLM"/>
    </source>
</evidence>
<name>A0A1Y3P4T9_9PSED</name>
<dbReference type="OrthoDB" id="9033521at2"/>
<gene>
    <name evidence="1" type="ORF">AUC60_11695</name>
</gene>
<organism evidence="1 2">
    <name type="scientific">Pseudomonas caspiana</name>
    <dbReference type="NCBI Taxonomy" id="1451454"/>
    <lineage>
        <taxon>Bacteria</taxon>
        <taxon>Pseudomonadati</taxon>
        <taxon>Pseudomonadota</taxon>
        <taxon>Gammaproteobacteria</taxon>
        <taxon>Pseudomonadales</taxon>
        <taxon>Pseudomonadaceae</taxon>
        <taxon>Pseudomonas</taxon>
    </lineage>
</organism>
<reference evidence="1 2" key="1">
    <citation type="journal article" date="2017" name="Syst. Appl. Microbiol.">
        <title>Pseudomonas caspiana sp. nov., a citrus pathogen in the Pseudomonas syringae phylogenetic group.</title>
        <authorList>
            <person name="Busquets A."/>
            <person name="Gomila M."/>
            <person name="Beiki F."/>
            <person name="Mulet M."/>
            <person name="Rahimian H."/>
            <person name="Garcia-Valdes E."/>
            <person name="Lalucat J."/>
        </authorList>
    </citation>
    <scope>NUCLEOTIDE SEQUENCE [LARGE SCALE GENOMIC DNA]</scope>
    <source>
        <strain evidence="1 2">FBF102</strain>
    </source>
</reference>
<keyword evidence="2" id="KW-1185">Reference proteome</keyword>
<evidence type="ECO:0000313" key="2">
    <source>
        <dbReference type="Proteomes" id="UP000195440"/>
    </source>
</evidence>
<sequence length="376" mass="41226">MEKKKLMLVGGGDLCLQILKILVPRDAFIFYVAGRDLEKIIRSCNLLRLGCLQMGGVCTIYPVVMDLAEGHVEENARIIYRIRPDIIFNSASLQPWRLIGHLPAAHYQALDKAGFGPWLPMQLAPAYELMRAIKSCGLKVLVINAAFPDAVNVVLDKVGMAPDAGIGGLANLVPVVRLSIARLAMRPPDCVQVRLVAQQHFCHQVAQIGLPKIAHYRLIYWVDNREYTGEFDDEAIFNAAFTHFRSLGGVDINFFNAISAVSMLENLYAAHEIITHAPGPNGLPGGYPVRVGMGQILLALPYGVSRSEAIDVNQQGQRQDGISAIRADGSVSFESENMAVMESLIGFTVSNLKLQDVHQCAAELGRKYKSFVNSLS</sequence>
<dbReference type="RefSeq" id="WP_087267124.1">
    <property type="nucleotide sequence ID" value="NZ_JBJGBV010000002.1"/>
</dbReference>
<protein>
    <recommendedName>
        <fullName evidence="3">Saccharopine dehydrogenase NADP binding domain-containing protein</fullName>
    </recommendedName>
</protein>
<comment type="caution">
    <text evidence="1">The sequence shown here is derived from an EMBL/GenBank/DDBJ whole genome shotgun (WGS) entry which is preliminary data.</text>
</comment>
<evidence type="ECO:0000313" key="1">
    <source>
        <dbReference type="EMBL" id="OUM73732.1"/>
    </source>
</evidence>
<proteinExistence type="predicted"/>
<dbReference type="AlphaFoldDB" id="A0A1Y3P4T9"/>
<dbReference type="EMBL" id="LOHF01000008">
    <property type="protein sequence ID" value="OUM73732.1"/>
    <property type="molecule type" value="Genomic_DNA"/>
</dbReference>
<accession>A0A1Y3P4T9</accession>